<keyword evidence="2" id="KW-1185">Reference proteome</keyword>
<dbReference type="OrthoDB" id="141930at2"/>
<dbReference type="InterPro" id="IPR007548">
    <property type="entry name" value="DUF505"/>
</dbReference>
<protein>
    <submittedName>
        <fullName evidence="1">Uncharacterized protein</fullName>
    </submittedName>
</protein>
<reference evidence="2" key="1">
    <citation type="submission" date="2018-12" db="EMBL/GenBank/DDBJ databases">
        <title>Tengunoibacter tsumagoiensis gen. nov., sp. nov., Dictyobacter kobayashii sp. nov., D. alpinus sp. nov., and D. joshuensis sp. nov. and description of Dictyobacteraceae fam. nov. within the order Ktedonobacterales isolated from Tengu-no-mugimeshi.</title>
        <authorList>
            <person name="Wang C.M."/>
            <person name="Zheng Y."/>
            <person name="Sakai Y."/>
            <person name="Toyoda A."/>
            <person name="Minakuchi Y."/>
            <person name="Abe K."/>
            <person name="Yokota A."/>
            <person name="Yabe S."/>
        </authorList>
    </citation>
    <scope>NUCLEOTIDE SEQUENCE [LARGE SCALE GENOMIC DNA]</scope>
    <source>
        <strain evidence="2">Uno11</strain>
    </source>
</reference>
<dbReference type="Proteomes" id="UP000287188">
    <property type="component" value="Unassembled WGS sequence"/>
</dbReference>
<comment type="caution">
    <text evidence="1">The sequence shown here is derived from an EMBL/GenBank/DDBJ whole genome shotgun (WGS) entry which is preliminary data.</text>
</comment>
<dbReference type="AlphaFoldDB" id="A0A402ASD3"/>
<sequence length="655" mass="73144">MLLTTAHLIALRTLSDSEIAGHTAYVPEESDDQNHIYRELELQGLAVLVPPRAYQITFTGHEALGIFDGMQKSSSIPPIDQLKKDWRLLGSDIQAALHAAAQNKMHVGPLTEDVLNTRGMTEKKHDTLEKRTFTNLNTFGEAWEDFDQRHHPLLEINQDLANGMRHMHPSYTARPDLTLSAEHLSLLEAMDLLTWSSPDRTTYALTTLGQAAYEAVLKEGYPVLDEVLNKAIMTVLAQFIDQGRDALTPEQLFNLQMLGYVDGEEKITAAGQAAMRAYSLLQQEVEEPSRTFAITEPELELLATLHSISDPSSTRPQPPPDKQALHKIFVDRMVQHYQQFIGRYGRDFKGKLAKKQRAVAMLEQLKDHDKWFNTFWDLDELLVSLAAFDLVRPERMDQKTVYIITPNGQRIVEAVGRGTNDISATGVKVLTSAITRLHSPADLWVEQARDEGLIGTKGGITKEGHLFADLAEHCTRLPALTRDEAEMLKNLPQIINDIAPPAEKKTQQDEEKQRWALEKIEARGFIECLVDGQIVRTPIGQLLAKAISGAMHLGHPVTPSIVRLVAAIRQVGTLYVKERKVRIVPENWAEVERLTGLGPQEFKEARHVARMGQYIGDVTITEAGLDLLMVMDQLNKQIETSSAESVPSSGGTLTV</sequence>
<dbReference type="EMBL" id="BIFS01000002">
    <property type="protein sequence ID" value="GCE22002.1"/>
    <property type="molecule type" value="Genomic_DNA"/>
</dbReference>
<dbReference type="RefSeq" id="WP_126554493.1">
    <property type="nucleotide sequence ID" value="NZ_BIFS01000002.1"/>
</dbReference>
<name>A0A402ASD3_9CHLR</name>
<dbReference type="Pfam" id="PF04458">
    <property type="entry name" value="DUF505"/>
    <property type="match status" value="1"/>
</dbReference>
<gene>
    <name evidence="1" type="ORF">KDK_58020</name>
</gene>
<organism evidence="1 2">
    <name type="scientific">Dictyobacter kobayashii</name>
    <dbReference type="NCBI Taxonomy" id="2014872"/>
    <lineage>
        <taxon>Bacteria</taxon>
        <taxon>Bacillati</taxon>
        <taxon>Chloroflexota</taxon>
        <taxon>Ktedonobacteria</taxon>
        <taxon>Ktedonobacterales</taxon>
        <taxon>Dictyobacteraceae</taxon>
        <taxon>Dictyobacter</taxon>
    </lineage>
</organism>
<evidence type="ECO:0000313" key="2">
    <source>
        <dbReference type="Proteomes" id="UP000287188"/>
    </source>
</evidence>
<evidence type="ECO:0000313" key="1">
    <source>
        <dbReference type="EMBL" id="GCE22002.1"/>
    </source>
</evidence>
<proteinExistence type="predicted"/>
<accession>A0A402ASD3</accession>